<accession>A0AAV5V3A6</accession>
<feature type="compositionally biased region" description="Basic and acidic residues" evidence="1">
    <location>
        <begin position="116"/>
        <end position="132"/>
    </location>
</feature>
<feature type="region of interest" description="Disordered" evidence="1">
    <location>
        <begin position="74"/>
        <end position="138"/>
    </location>
</feature>
<evidence type="ECO:0000256" key="1">
    <source>
        <dbReference type="SAM" id="MobiDB-lite"/>
    </source>
</evidence>
<dbReference type="Proteomes" id="UP001432322">
    <property type="component" value="Unassembled WGS sequence"/>
</dbReference>
<comment type="caution">
    <text evidence="3">The sequence shown here is derived from an EMBL/GenBank/DDBJ whole genome shotgun (WGS) entry which is preliminary data.</text>
</comment>
<feature type="region of interest" description="Disordered" evidence="1">
    <location>
        <begin position="1"/>
        <end position="41"/>
    </location>
</feature>
<organism evidence="3 4">
    <name type="scientific">Pristionchus fissidentatus</name>
    <dbReference type="NCBI Taxonomy" id="1538716"/>
    <lineage>
        <taxon>Eukaryota</taxon>
        <taxon>Metazoa</taxon>
        <taxon>Ecdysozoa</taxon>
        <taxon>Nematoda</taxon>
        <taxon>Chromadorea</taxon>
        <taxon>Rhabditida</taxon>
        <taxon>Rhabditina</taxon>
        <taxon>Diplogasteromorpha</taxon>
        <taxon>Diplogasteroidea</taxon>
        <taxon>Neodiplogasteridae</taxon>
        <taxon>Pristionchus</taxon>
    </lineage>
</organism>
<keyword evidence="2" id="KW-0472">Membrane</keyword>
<feature type="compositionally biased region" description="Basic and acidic residues" evidence="1">
    <location>
        <begin position="77"/>
        <end position="90"/>
    </location>
</feature>
<dbReference type="EMBL" id="BTSY01000002">
    <property type="protein sequence ID" value="GMT13563.1"/>
    <property type="molecule type" value="Genomic_DNA"/>
</dbReference>
<evidence type="ECO:0000256" key="2">
    <source>
        <dbReference type="SAM" id="Phobius"/>
    </source>
</evidence>
<sequence>MKKEHITSNAKMKTENVPANHNSGAKSSVDKSDSSTANSSVDKSNNLAVIIGCSVVGFVLVIIVVIYALVRRNRHGNPKDDNDGTSKGEVDGGISKQSNRRTGIPKTTTPTKTKRSAKETFRESQIEHENNRLRTHAPGSRVTGDIVYLNVEATNGEKANDANKNRAIPILNPYAA</sequence>
<evidence type="ECO:0000313" key="4">
    <source>
        <dbReference type="Proteomes" id="UP001432322"/>
    </source>
</evidence>
<feature type="compositionally biased region" description="Polar residues" evidence="1">
    <location>
        <begin position="7"/>
        <end position="26"/>
    </location>
</feature>
<name>A0AAV5V3A6_9BILA</name>
<proteinExistence type="predicted"/>
<protein>
    <submittedName>
        <fullName evidence="3">Uncharacterized protein</fullName>
    </submittedName>
</protein>
<keyword evidence="2" id="KW-1133">Transmembrane helix</keyword>
<dbReference type="AlphaFoldDB" id="A0AAV5V3A6"/>
<evidence type="ECO:0000313" key="3">
    <source>
        <dbReference type="EMBL" id="GMT13563.1"/>
    </source>
</evidence>
<feature type="transmembrane region" description="Helical" evidence="2">
    <location>
        <begin position="47"/>
        <end position="70"/>
    </location>
</feature>
<gene>
    <name evidence="3" type="ORF">PFISCL1PPCAC_4860</name>
</gene>
<keyword evidence="4" id="KW-1185">Reference proteome</keyword>
<reference evidence="3" key="1">
    <citation type="submission" date="2023-10" db="EMBL/GenBank/DDBJ databases">
        <title>Genome assembly of Pristionchus species.</title>
        <authorList>
            <person name="Yoshida K."/>
            <person name="Sommer R.J."/>
        </authorList>
    </citation>
    <scope>NUCLEOTIDE SEQUENCE</scope>
    <source>
        <strain evidence="3">RS5133</strain>
    </source>
</reference>
<keyword evidence="2" id="KW-0812">Transmembrane</keyword>